<evidence type="ECO:0000256" key="6">
    <source>
        <dbReference type="ARBA" id="ARBA00022989"/>
    </source>
</evidence>
<dbReference type="EMBL" id="JAATJV010422525">
    <property type="protein sequence ID" value="MBZ3888331.1"/>
    <property type="molecule type" value="Genomic_DNA"/>
</dbReference>
<dbReference type="Pfam" id="PF10034">
    <property type="entry name" value="Dpy19"/>
    <property type="match status" value="2"/>
</dbReference>
<accession>A0AA41T7Y0</accession>
<evidence type="ECO:0000256" key="8">
    <source>
        <dbReference type="SAM" id="MobiDB-lite"/>
    </source>
</evidence>
<keyword evidence="3" id="KW-0328">Glycosyltransferase</keyword>
<evidence type="ECO:0000256" key="2">
    <source>
        <dbReference type="ARBA" id="ARBA00008744"/>
    </source>
</evidence>
<comment type="subcellular location">
    <subcellularLocation>
        <location evidence="1">Membrane</location>
        <topology evidence="1">Multi-pass membrane protein</topology>
    </subcellularLocation>
</comment>
<protein>
    <submittedName>
        <fullName evidence="9">C-mannosyltransferase DPY19L2</fullName>
    </submittedName>
</protein>
<dbReference type="GO" id="GO:0005637">
    <property type="term" value="C:nuclear inner membrane"/>
    <property type="evidence" value="ECO:0007669"/>
    <property type="project" value="TreeGrafter"/>
</dbReference>
<gene>
    <name evidence="9" type="ORF">SUZIE_197420</name>
</gene>
<dbReference type="GO" id="GO:0007286">
    <property type="term" value="P:spermatid development"/>
    <property type="evidence" value="ECO:0007669"/>
    <property type="project" value="TreeGrafter"/>
</dbReference>
<feature type="region of interest" description="Disordered" evidence="8">
    <location>
        <begin position="1"/>
        <end position="70"/>
    </location>
</feature>
<comment type="caution">
    <text evidence="9">The sequence shown here is derived from an EMBL/GenBank/DDBJ whole genome shotgun (WGS) entry which is preliminary data.</text>
</comment>
<evidence type="ECO:0000256" key="4">
    <source>
        <dbReference type="ARBA" id="ARBA00022679"/>
    </source>
</evidence>
<dbReference type="PANTHER" id="PTHR31488">
    <property type="entry name" value="DPY-19-LIKE 1, LIKE (H. SAPIENS)"/>
    <property type="match status" value="1"/>
</dbReference>
<keyword evidence="7" id="KW-0472">Membrane</keyword>
<reference evidence="9" key="1">
    <citation type="submission" date="2020-03" db="EMBL/GenBank/DDBJ databases">
        <title>Studies in the Genomics of Life Span.</title>
        <authorList>
            <person name="Glass D."/>
        </authorList>
    </citation>
    <scope>NUCLEOTIDE SEQUENCE</scope>
    <source>
        <strain evidence="9">SUZIE</strain>
        <tissue evidence="9">Muscle</tissue>
    </source>
</reference>
<sequence>MVGQTRNKLKEAASEPSQSSRALQSKRRRRATGAGEPELEGELQEEVEKPELLLQPPSVGGRNLPGGSRDYTPRQIRSLNAQNCLHLEEIARTLLFGRFQFLVCFLEQLREKVHVLQTLRVSHRTTFSIAAVVGILHWIHLISLFENDRHFSHLSSLEREMTFRTEMGLYYSYFKTIIEAPSFLEGLWMIMNDRLTEYPLVINTVKRFHLYPEVIILKKNQIQKLGVSELNFWLIQGCIWWSGTVILKFLTSKILGVSDHIRLSDLIAARILGYTDFDTLVYTCAPEFDFMERASLRPDGAGPPGEVSGCPALISEAVCGSKLFVDSGTCGCLYVEKLSLGGPLREASLERCLPPQGARLLGEVPGCSVLVPEATCGPEHTTLAPVLGACSDQKGSHWGACSEKLGSWLCGRGPLLECAGLPVEDSSCPALLR</sequence>
<name>A0AA41T7Y0_SCICA</name>
<dbReference type="GO" id="GO:0000030">
    <property type="term" value="F:mannosyltransferase activity"/>
    <property type="evidence" value="ECO:0007669"/>
    <property type="project" value="TreeGrafter"/>
</dbReference>
<keyword evidence="4" id="KW-0808">Transferase</keyword>
<evidence type="ECO:0000256" key="5">
    <source>
        <dbReference type="ARBA" id="ARBA00022692"/>
    </source>
</evidence>
<dbReference type="InterPro" id="IPR018732">
    <property type="entry name" value="Dpy-19/Dpy-19-like"/>
</dbReference>
<keyword evidence="5" id="KW-0812">Transmembrane</keyword>
<evidence type="ECO:0000256" key="1">
    <source>
        <dbReference type="ARBA" id="ARBA00004141"/>
    </source>
</evidence>
<organism evidence="9 10">
    <name type="scientific">Sciurus carolinensis</name>
    <name type="common">Eastern gray squirrel</name>
    <dbReference type="NCBI Taxonomy" id="30640"/>
    <lineage>
        <taxon>Eukaryota</taxon>
        <taxon>Metazoa</taxon>
        <taxon>Chordata</taxon>
        <taxon>Craniata</taxon>
        <taxon>Vertebrata</taxon>
        <taxon>Euteleostomi</taxon>
        <taxon>Mammalia</taxon>
        <taxon>Eutheria</taxon>
        <taxon>Euarchontoglires</taxon>
        <taxon>Glires</taxon>
        <taxon>Rodentia</taxon>
        <taxon>Sciuromorpha</taxon>
        <taxon>Sciuridae</taxon>
        <taxon>Sciurinae</taxon>
        <taxon>Sciurini</taxon>
        <taxon>Sciurus</taxon>
    </lineage>
</organism>
<dbReference type="AlphaFoldDB" id="A0AA41T7Y0"/>
<comment type="similarity">
    <text evidence="2">Belongs to the dpy-19 family.</text>
</comment>
<keyword evidence="6" id="KW-1133">Transmembrane helix</keyword>
<evidence type="ECO:0000256" key="7">
    <source>
        <dbReference type="ARBA" id="ARBA00023136"/>
    </source>
</evidence>
<evidence type="ECO:0000256" key="3">
    <source>
        <dbReference type="ARBA" id="ARBA00022676"/>
    </source>
</evidence>
<proteinExistence type="inferred from homology"/>
<evidence type="ECO:0000313" key="9">
    <source>
        <dbReference type="EMBL" id="MBZ3888331.1"/>
    </source>
</evidence>
<dbReference type="Proteomes" id="UP001166674">
    <property type="component" value="Unassembled WGS sequence"/>
</dbReference>
<keyword evidence="10" id="KW-1185">Reference proteome</keyword>
<dbReference type="PANTHER" id="PTHR31488:SF6">
    <property type="entry name" value="C-MANNOSYLTRANSFERASE DPY19L2-RELATED"/>
    <property type="match status" value="1"/>
</dbReference>
<evidence type="ECO:0000313" key="10">
    <source>
        <dbReference type="Proteomes" id="UP001166674"/>
    </source>
</evidence>